<keyword evidence="2" id="KW-0812">Transmembrane</keyword>
<evidence type="ECO:0000259" key="3">
    <source>
        <dbReference type="Pfam" id="PF00924"/>
    </source>
</evidence>
<dbReference type="OrthoDB" id="9809206at2"/>
<dbReference type="SUPFAM" id="SSF50182">
    <property type="entry name" value="Sm-like ribonucleoproteins"/>
    <property type="match status" value="1"/>
</dbReference>
<reference evidence="4 5" key="1">
    <citation type="journal article" date="2018" name="ACS Chem. Biol.">
        <title>Ketoreductase domain dysfunction expands chemodiversity: malyngamide biosynthesis in the cyanobacterium Okeania hirsuta.</title>
        <authorList>
            <person name="Moss N.A."/>
            <person name="Leao T."/>
            <person name="Rankin M."/>
            <person name="McCullough T.M."/>
            <person name="Qu P."/>
            <person name="Korobeynikov A."/>
            <person name="Smith J.L."/>
            <person name="Gerwick L."/>
            <person name="Gerwick W.H."/>
        </authorList>
    </citation>
    <scope>NUCLEOTIDE SEQUENCE [LARGE SCALE GENOMIC DNA]</scope>
    <source>
        <strain evidence="4 5">PAB10Feb10-1</strain>
    </source>
</reference>
<dbReference type="PANTHER" id="PTHR30221:SF1">
    <property type="entry name" value="SMALL-CONDUCTANCE MECHANOSENSITIVE CHANNEL"/>
    <property type="match status" value="1"/>
</dbReference>
<keyword evidence="5" id="KW-1185">Reference proteome</keyword>
<feature type="transmembrane region" description="Helical" evidence="2">
    <location>
        <begin position="55"/>
        <end position="75"/>
    </location>
</feature>
<dbReference type="GO" id="GO:0016020">
    <property type="term" value="C:membrane"/>
    <property type="evidence" value="ECO:0007669"/>
    <property type="project" value="InterPro"/>
</dbReference>
<dbReference type="Gene3D" id="1.10.287.1260">
    <property type="match status" value="1"/>
</dbReference>
<evidence type="ECO:0000313" key="4">
    <source>
        <dbReference type="EMBL" id="RQH31853.1"/>
    </source>
</evidence>
<accession>A0A3N6PFG0</accession>
<sequence>MLTLLQTSNSSAIYSLPWLEQGGILGIAIVLGFFLYLLVFSVLKSFFRRSSNEIGILTINILQTPLLILFVLIALKVLTYSLNLLEHLPLIHRLLTAGIIVVTTYLINQLFTQVIAYSLSKYAEKTEADWDDVLIPLIKNTLPILVYLIGGFLFLQTLGIDLSGLWVAFGGITFVLGFALKDILSNFFSGLVLLVDTPFKFGDVVALEDGSVAVIKSIGIRLTTLYLIESHCDLLVPNAALQSQKLINFSRPNSSYYYTIIVPIRADSDPNQAIKIIEEVILSHPDTLGDIKKKLVAIENFYRVTDQLLEDEDNLLSKKEAGRQRLIAEEKVKVKLEEIKQAITELVSKIKFMEIQGLDSGEVREIQGYYLDIVRMVGLETVSEKQKGQKSLYLQASQNMDEDTLINLLRSWYRNWQDDPDLIDIDNEVLENEWERKIDFLTKKMNKLLQQIVNANRGFSETKLDDYTEELWTWIEERFQTYASWQSPRIWMQDMSGVDVGLTNTNMAVKFFVDNIKLEQCQRGNRIRSEVHGEIVRRLRQAYFYR</sequence>
<dbReference type="PANTHER" id="PTHR30221">
    <property type="entry name" value="SMALL-CONDUCTANCE MECHANOSENSITIVE CHANNEL"/>
    <property type="match status" value="1"/>
</dbReference>
<protein>
    <submittedName>
        <fullName evidence="4">Mechanosensitive ion channel family protein</fullName>
    </submittedName>
</protein>
<feature type="domain" description="Mechanosensitive ion channel MscS" evidence="3">
    <location>
        <begin position="182"/>
        <end position="251"/>
    </location>
</feature>
<dbReference type="AlphaFoldDB" id="A0A3N6PFG0"/>
<dbReference type="InterPro" id="IPR010920">
    <property type="entry name" value="LSM_dom_sf"/>
</dbReference>
<dbReference type="EMBL" id="RCBY01000161">
    <property type="protein sequence ID" value="RQH31853.1"/>
    <property type="molecule type" value="Genomic_DNA"/>
</dbReference>
<dbReference type="InterPro" id="IPR045275">
    <property type="entry name" value="MscS_archaea/bacteria_type"/>
</dbReference>
<keyword evidence="1" id="KW-0175">Coiled coil</keyword>
<dbReference type="Pfam" id="PF00924">
    <property type="entry name" value="MS_channel_2nd"/>
    <property type="match status" value="1"/>
</dbReference>
<gene>
    <name evidence="4" type="ORF">D5R40_22820</name>
</gene>
<evidence type="ECO:0000313" key="5">
    <source>
        <dbReference type="Proteomes" id="UP000269154"/>
    </source>
</evidence>
<dbReference type="InterPro" id="IPR011014">
    <property type="entry name" value="MscS_channel_TM-2"/>
</dbReference>
<name>A0A3N6PFG0_9CYAN</name>
<evidence type="ECO:0000256" key="1">
    <source>
        <dbReference type="SAM" id="Coils"/>
    </source>
</evidence>
<feature type="coiled-coil region" evidence="1">
    <location>
        <begin position="431"/>
        <end position="458"/>
    </location>
</feature>
<feature type="transmembrane region" description="Helical" evidence="2">
    <location>
        <begin position="165"/>
        <end position="184"/>
    </location>
</feature>
<evidence type="ECO:0000256" key="2">
    <source>
        <dbReference type="SAM" id="Phobius"/>
    </source>
</evidence>
<comment type="caution">
    <text evidence="4">The sequence shown here is derived from an EMBL/GenBank/DDBJ whole genome shotgun (WGS) entry which is preliminary data.</text>
</comment>
<dbReference type="SUPFAM" id="SSF82861">
    <property type="entry name" value="Mechanosensitive channel protein MscS (YggB), transmembrane region"/>
    <property type="match status" value="1"/>
</dbReference>
<keyword evidence="2" id="KW-1133">Transmembrane helix</keyword>
<feature type="transmembrane region" description="Helical" evidence="2">
    <location>
        <begin position="140"/>
        <end position="159"/>
    </location>
</feature>
<organism evidence="4 5">
    <name type="scientific">Okeania hirsuta</name>
    <dbReference type="NCBI Taxonomy" id="1458930"/>
    <lineage>
        <taxon>Bacteria</taxon>
        <taxon>Bacillati</taxon>
        <taxon>Cyanobacteriota</taxon>
        <taxon>Cyanophyceae</taxon>
        <taxon>Oscillatoriophycideae</taxon>
        <taxon>Oscillatoriales</taxon>
        <taxon>Microcoleaceae</taxon>
        <taxon>Okeania</taxon>
    </lineage>
</organism>
<dbReference type="Proteomes" id="UP000269154">
    <property type="component" value="Unassembled WGS sequence"/>
</dbReference>
<feature type="transmembrane region" description="Helical" evidence="2">
    <location>
        <begin position="24"/>
        <end position="43"/>
    </location>
</feature>
<keyword evidence="2" id="KW-0472">Membrane</keyword>
<dbReference type="InterPro" id="IPR006685">
    <property type="entry name" value="MscS_channel_2nd"/>
</dbReference>
<feature type="transmembrane region" description="Helical" evidence="2">
    <location>
        <begin position="95"/>
        <end position="119"/>
    </location>
</feature>
<proteinExistence type="predicted"/>
<dbReference type="GO" id="GO:0008381">
    <property type="term" value="F:mechanosensitive monoatomic ion channel activity"/>
    <property type="evidence" value="ECO:0007669"/>
    <property type="project" value="InterPro"/>
</dbReference>